<accession>A0ABQ9XUP3</accession>
<evidence type="ECO:0000313" key="1">
    <source>
        <dbReference type="EMBL" id="KAK2955186.1"/>
    </source>
</evidence>
<dbReference type="Proteomes" id="UP001281761">
    <property type="component" value="Unassembled WGS sequence"/>
</dbReference>
<protein>
    <submittedName>
        <fullName evidence="1">Uncharacterized protein</fullName>
    </submittedName>
</protein>
<keyword evidence="2" id="KW-1185">Reference proteome</keyword>
<name>A0ABQ9XUP3_9EUKA</name>
<evidence type="ECO:0000313" key="2">
    <source>
        <dbReference type="Proteomes" id="UP001281761"/>
    </source>
</evidence>
<proteinExistence type="predicted"/>
<organism evidence="1 2">
    <name type="scientific">Blattamonas nauphoetae</name>
    <dbReference type="NCBI Taxonomy" id="2049346"/>
    <lineage>
        <taxon>Eukaryota</taxon>
        <taxon>Metamonada</taxon>
        <taxon>Preaxostyla</taxon>
        <taxon>Oxymonadida</taxon>
        <taxon>Blattamonas</taxon>
    </lineage>
</organism>
<comment type="caution">
    <text evidence="1">The sequence shown here is derived from an EMBL/GenBank/DDBJ whole genome shotgun (WGS) entry which is preliminary data.</text>
</comment>
<sequence>MSASTALVLSAPLREGFSTLPATFISRSVFVDYAEGEWLVKRQCGEKGKSIESTTSGPHEDVTALTRHAKRSEAGVDHDGTWLVTVVIHPNCRTSNPTKWLNTIVFGTTSPVLPHWGVTRKCGEWKKKQSFLVLSFPVAVAVAERGWLVGVY</sequence>
<reference evidence="1 2" key="1">
    <citation type="journal article" date="2022" name="bioRxiv">
        <title>Genomics of Preaxostyla Flagellates Illuminates Evolutionary Transitions and the Path Towards Mitochondrial Loss.</title>
        <authorList>
            <person name="Novak L.V.F."/>
            <person name="Treitli S.C."/>
            <person name="Pyrih J."/>
            <person name="Halakuc P."/>
            <person name="Pipaliya S.V."/>
            <person name="Vacek V."/>
            <person name="Brzon O."/>
            <person name="Soukal P."/>
            <person name="Eme L."/>
            <person name="Dacks J.B."/>
            <person name="Karnkowska A."/>
            <person name="Elias M."/>
            <person name="Hampl V."/>
        </authorList>
    </citation>
    <scope>NUCLEOTIDE SEQUENCE [LARGE SCALE GENOMIC DNA]</scope>
    <source>
        <strain evidence="1">NAU3</strain>
        <tissue evidence="1">Gut</tissue>
    </source>
</reference>
<dbReference type="EMBL" id="JARBJD010000070">
    <property type="protein sequence ID" value="KAK2955186.1"/>
    <property type="molecule type" value="Genomic_DNA"/>
</dbReference>
<gene>
    <name evidence="1" type="ORF">BLNAU_9915</name>
</gene>